<gene>
    <name evidence="5" type="ORF">SAMN05192565_113102</name>
</gene>
<dbReference type="Gene3D" id="3.40.50.300">
    <property type="entry name" value="P-loop containing nucleotide triphosphate hydrolases"/>
    <property type="match status" value="1"/>
</dbReference>
<dbReference type="PANTHER" id="PTHR24220">
    <property type="entry name" value="IMPORT ATP-BINDING PROTEIN"/>
    <property type="match status" value="1"/>
</dbReference>
<organism evidence="5 6">
    <name type="scientific">Methylobacterium gossipiicola</name>
    <dbReference type="NCBI Taxonomy" id="582675"/>
    <lineage>
        <taxon>Bacteria</taxon>
        <taxon>Pseudomonadati</taxon>
        <taxon>Pseudomonadota</taxon>
        <taxon>Alphaproteobacteria</taxon>
        <taxon>Hyphomicrobiales</taxon>
        <taxon>Methylobacteriaceae</taxon>
        <taxon>Methylobacterium</taxon>
    </lineage>
</organism>
<evidence type="ECO:0000313" key="6">
    <source>
        <dbReference type="Proteomes" id="UP000199229"/>
    </source>
</evidence>
<dbReference type="GO" id="GO:0005524">
    <property type="term" value="F:ATP binding"/>
    <property type="evidence" value="ECO:0007669"/>
    <property type="project" value="UniProtKB-KW"/>
</dbReference>
<evidence type="ECO:0000313" key="5">
    <source>
        <dbReference type="EMBL" id="SFG85057.1"/>
    </source>
</evidence>
<dbReference type="PROSITE" id="PS50893">
    <property type="entry name" value="ABC_TRANSPORTER_2"/>
    <property type="match status" value="1"/>
</dbReference>
<evidence type="ECO:0000256" key="1">
    <source>
        <dbReference type="ARBA" id="ARBA00005417"/>
    </source>
</evidence>
<dbReference type="PANTHER" id="PTHR24220:SF684">
    <property type="entry name" value="FE(3+) IONS IMPORT ATP-BINDING PROTEIN FBPC"/>
    <property type="match status" value="1"/>
</dbReference>
<dbReference type="PROSITE" id="PS00211">
    <property type="entry name" value="ABC_TRANSPORTER_1"/>
    <property type="match status" value="1"/>
</dbReference>
<dbReference type="GO" id="GO:0022857">
    <property type="term" value="F:transmembrane transporter activity"/>
    <property type="evidence" value="ECO:0007669"/>
    <property type="project" value="TreeGrafter"/>
</dbReference>
<dbReference type="InterPro" id="IPR003439">
    <property type="entry name" value="ABC_transporter-like_ATP-bd"/>
</dbReference>
<accession>A0A1I2VA57</accession>
<dbReference type="AlphaFoldDB" id="A0A1I2VA57"/>
<proteinExistence type="inferred from homology"/>
<name>A0A1I2VA57_9HYPH</name>
<feature type="domain" description="ABC transporter" evidence="4">
    <location>
        <begin position="4"/>
        <end position="222"/>
    </location>
</feature>
<dbReference type="Proteomes" id="UP000199229">
    <property type="component" value="Unassembled WGS sequence"/>
</dbReference>
<dbReference type="EMBL" id="FOPM01000013">
    <property type="protein sequence ID" value="SFG85057.1"/>
    <property type="molecule type" value="Genomic_DNA"/>
</dbReference>
<keyword evidence="6" id="KW-1185">Reference proteome</keyword>
<dbReference type="SMART" id="SM00382">
    <property type="entry name" value="AAA"/>
    <property type="match status" value="1"/>
</dbReference>
<evidence type="ECO:0000256" key="3">
    <source>
        <dbReference type="ARBA" id="ARBA00022840"/>
    </source>
</evidence>
<evidence type="ECO:0000256" key="2">
    <source>
        <dbReference type="ARBA" id="ARBA00022741"/>
    </source>
</evidence>
<dbReference type="InterPro" id="IPR003593">
    <property type="entry name" value="AAA+_ATPase"/>
</dbReference>
<dbReference type="STRING" id="582675.SAMN05192565_113102"/>
<evidence type="ECO:0000259" key="4">
    <source>
        <dbReference type="PROSITE" id="PS50893"/>
    </source>
</evidence>
<dbReference type="Pfam" id="PF00005">
    <property type="entry name" value="ABC_tran"/>
    <property type="match status" value="1"/>
</dbReference>
<dbReference type="OrthoDB" id="9802264at2"/>
<dbReference type="InterPro" id="IPR015854">
    <property type="entry name" value="ABC_transpr_LolD-like"/>
</dbReference>
<dbReference type="GO" id="GO:0005886">
    <property type="term" value="C:plasma membrane"/>
    <property type="evidence" value="ECO:0007669"/>
    <property type="project" value="TreeGrafter"/>
</dbReference>
<protein>
    <submittedName>
        <fullName evidence="5">Phosphate ABC transporter ATP-binding protein, PhoT family</fullName>
    </submittedName>
</protein>
<dbReference type="RefSeq" id="WP_091972424.1">
    <property type="nucleotide sequence ID" value="NZ_FOPM01000013.1"/>
</dbReference>
<dbReference type="InterPro" id="IPR017871">
    <property type="entry name" value="ABC_transporter-like_CS"/>
</dbReference>
<keyword evidence="3 5" id="KW-0067">ATP-binding</keyword>
<dbReference type="GO" id="GO:0016887">
    <property type="term" value="F:ATP hydrolysis activity"/>
    <property type="evidence" value="ECO:0007669"/>
    <property type="project" value="InterPro"/>
</dbReference>
<sequence>MAGITLTDIVLVLNRTTILDGLSLAIPPGGITALVGPNGAGKSATLRVIDGLLAPNSGSLTVQAKRRAFVFQKPALIRASAAANVALGLAALGLPRTERRGRVAAALARVGLAHRAHDPATRFSGGEQQRLALARAWAARPDLLLLDEPTANLDPGATDLVEALVAEMAAEGTKVVLVSHNLAQVARLAADVIVLAQGRAVEHGPTRATLLSPRTPQARAYLDGELPWSSLAAAS</sequence>
<reference evidence="6" key="1">
    <citation type="submission" date="2016-10" db="EMBL/GenBank/DDBJ databases">
        <authorList>
            <person name="Varghese N."/>
            <person name="Submissions S."/>
        </authorList>
    </citation>
    <scope>NUCLEOTIDE SEQUENCE [LARGE SCALE GENOMIC DNA]</scope>
    <source>
        <strain evidence="6">Gh-105</strain>
    </source>
</reference>
<dbReference type="SUPFAM" id="SSF52540">
    <property type="entry name" value="P-loop containing nucleoside triphosphate hydrolases"/>
    <property type="match status" value="1"/>
</dbReference>
<keyword evidence="2" id="KW-0547">Nucleotide-binding</keyword>
<dbReference type="InterPro" id="IPR027417">
    <property type="entry name" value="P-loop_NTPase"/>
</dbReference>
<comment type="similarity">
    <text evidence="1">Belongs to the ABC transporter superfamily.</text>
</comment>